<reference evidence="2" key="1">
    <citation type="journal article" date="2019" name="Int. J. Syst. Evol. Microbiol.">
        <title>The Global Catalogue of Microorganisms (GCM) 10K type strain sequencing project: providing services to taxonomists for standard genome sequencing and annotation.</title>
        <authorList>
            <consortium name="The Broad Institute Genomics Platform"/>
            <consortium name="The Broad Institute Genome Sequencing Center for Infectious Disease"/>
            <person name="Wu L."/>
            <person name="Ma J."/>
        </authorList>
    </citation>
    <scope>NUCLEOTIDE SEQUENCE [LARGE SCALE GENOMIC DNA]</scope>
    <source>
        <strain evidence="2">KCTC 32255</strain>
    </source>
</reference>
<keyword evidence="2" id="KW-1185">Reference proteome</keyword>
<gene>
    <name evidence="1" type="ORF">ACFQGD_31925</name>
</gene>
<organism evidence="1 2">
    <name type="scientific">Haloechinothrix salitolerans</name>
    <dbReference type="NCBI Taxonomy" id="926830"/>
    <lineage>
        <taxon>Bacteria</taxon>
        <taxon>Bacillati</taxon>
        <taxon>Actinomycetota</taxon>
        <taxon>Actinomycetes</taxon>
        <taxon>Pseudonocardiales</taxon>
        <taxon>Pseudonocardiaceae</taxon>
        <taxon>Haloechinothrix</taxon>
    </lineage>
</organism>
<evidence type="ECO:0000313" key="1">
    <source>
        <dbReference type="EMBL" id="MFC6871738.1"/>
    </source>
</evidence>
<dbReference type="EMBL" id="JBHSXX010000001">
    <property type="protein sequence ID" value="MFC6871738.1"/>
    <property type="molecule type" value="Genomic_DNA"/>
</dbReference>
<dbReference type="RefSeq" id="WP_390221133.1">
    <property type="nucleotide sequence ID" value="NZ_JBHSXX010000001.1"/>
</dbReference>
<name>A0ABW2C959_9PSEU</name>
<protein>
    <submittedName>
        <fullName evidence="1">Uncharacterized protein</fullName>
    </submittedName>
</protein>
<sequence>MDPLADGIPDAVRTIRLERTLAVLRTRFQPGASVGRAAEPVQSPEAIARRVAEAVRRRIETEPDDERRNDLVNRVLELLDDDDGGSGSLDRFMAFTGFDSGAVPRQQLPAAGDGVAAIGAAASRLLAHRSSSDDVLSGGTASSSLAVALRAELASADRVDLLCGFVRRDGLSLLDDAFNDLRQRVYRSG</sequence>
<accession>A0ABW2C959</accession>
<evidence type="ECO:0000313" key="2">
    <source>
        <dbReference type="Proteomes" id="UP001596337"/>
    </source>
</evidence>
<proteinExistence type="predicted"/>
<dbReference type="Proteomes" id="UP001596337">
    <property type="component" value="Unassembled WGS sequence"/>
</dbReference>
<comment type="caution">
    <text evidence="1">The sequence shown here is derived from an EMBL/GenBank/DDBJ whole genome shotgun (WGS) entry which is preliminary data.</text>
</comment>